<proteinExistence type="predicted"/>
<keyword evidence="2" id="KW-1185">Reference proteome</keyword>
<comment type="caution">
    <text evidence="1">The sequence shown here is derived from an EMBL/GenBank/DDBJ whole genome shotgun (WGS) entry which is preliminary data.</text>
</comment>
<evidence type="ECO:0000313" key="1">
    <source>
        <dbReference type="EMBL" id="KAL3741026.1"/>
    </source>
</evidence>
<dbReference type="Gene3D" id="3.30.70.100">
    <property type="match status" value="1"/>
</dbReference>
<dbReference type="Proteomes" id="UP001634007">
    <property type="component" value="Unassembled WGS sequence"/>
</dbReference>
<dbReference type="PANTHER" id="PTHR46371">
    <property type="entry name" value="OS04G0464100 PROTEIN"/>
    <property type="match status" value="1"/>
</dbReference>
<organism evidence="1 2">
    <name type="scientific">Eucalyptus globulus</name>
    <name type="common">Tasmanian blue gum</name>
    <dbReference type="NCBI Taxonomy" id="34317"/>
    <lineage>
        <taxon>Eukaryota</taxon>
        <taxon>Viridiplantae</taxon>
        <taxon>Streptophyta</taxon>
        <taxon>Embryophyta</taxon>
        <taxon>Tracheophyta</taxon>
        <taxon>Spermatophyta</taxon>
        <taxon>Magnoliopsida</taxon>
        <taxon>eudicotyledons</taxon>
        <taxon>Gunneridae</taxon>
        <taxon>Pentapetalae</taxon>
        <taxon>rosids</taxon>
        <taxon>malvids</taxon>
        <taxon>Myrtales</taxon>
        <taxon>Myrtaceae</taxon>
        <taxon>Myrtoideae</taxon>
        <taxon>Eucalypteae</taxon>
        <taxon>Eucalyptus</taxon>
    </lineage>
</organism>
<name>A0ABD3KUP7_EUCGL</name>
<sequence length="92" mass="10382">MQRKIVIKLGLQGQRYRTRALQIATTADGVESVRFDEEREDEMVVIGKGVDAVMIVGKLRKKVGKSTKLLSVEDLVDLLMKPKLKPTWKTLS</sequence>
<dbReference type="EMBL" id="JBJKBG010000005">
    <property type="protein sequence ID" value="KAL3741026.1"/>
    <property type="molecule type" value="Genomic_DNA"/>
</dbReference>
<dbReference type="InterPro" id="IPR044296">
    <property type="entry name" value="HIPP46"/>
</dbReference>
<dbReference type="AlphaFoldDB" id="A0ABD3KUP7"/>
<reference evidence="1 2" key="1">
    <citation type="submission" date="2024-11" db="EMBL/GenBank/DDBJ databases">
        <title>Chromosome-level genome assembly of Eucalyptus globulus Labill. provides insights into its genome evolution.</title>
        <authorList>
            <person name="Li X."/>
        </authorList>
    </citation>
    <scope>NUCLEOTIDE SEQUENCE [LARGE SCALE GENOMIC DNA]</scope>
    <source>
        <strain evidence="1">CL2024</strain>
        <tissue evidence="1">Fresh tender leaves</tissue>
    </source>
</reference>
<gene>
    <name evidence="1" type="ORF">ACJRO7_022187</name>
</gene>
<protein>
    <submittedName>
        <fullName evidence="1">Uncharacterized protein</fullName>
    </submittedName>
</protein>
<evidence type="ECO:0000313" key="2">
    <source>
        <dbReference type="Proteomes" id="UP001634007"/>
    </source>
</evidence>
<accession>A0ABD3KUP7</accession>